<dbReference type="PANTHER" id="PTHR43066">
    <property type="entry name" value="RHOMBOID-RELATED PROTEIN"/>
    <property type="match status" value="1"/>
</dbReference>
<dbReference type="EC" id="3.4.21.105" evidence="4"/>
<feature type="transmembrane region" description="Helical" evidence="11">
    <location>
        <begin position="106"/>
        <end position="129"/>
    </location>
</feature>
<feature type="domain" description="Peptidase S54 rhomboid" evidence="12">
    <location>
        <begin position="65"/>
        <end position="207"/>
    </location>
</feature>
<evidence type="ECO:0000259" key="12">
    <source>
        <dbReference type="Pfam" id="PF01694"/>
    </source>
</evidence>
<dbReference type="SUPFAM" id="SSF144091">
    <property type="entry name" value="Rhomboid-like"/>
    <property type="match status" value="1"/>
</dbReference>
<keyword evidence="5" id="KW-0645">Protease</keyword>
<evidence type="ECO:0000313" key="14">
    <source>
        <dbReference type="Proteomes" id="UP000789706"/>
    </source>
</evidence>
<evidence type="ECO:0000256" key="10">
    <source>
        <dbReference type="SAM" id="MobiDB-lite"/>
    </source>
</evidence>
<keyword evidence="8 11" id="KW-1133">Transmembrane helix</keyword>
<keyword evidence="9 11" id="KW-0472">Membrane</keyword>
<dbReference type="PANTHER" id="PTHR43066:SF1">
    <property type="entry name" value="RHOMBOID PROTEIN 2"/>
    <property type="match status" value="1"/>
</dbReference>
<evidence type="ECO:0000256" key="3">
    <source>
        <dbReference type="ARBA" id="ARBA00009045"/>
    </source>
</evidence>
<dbReference type="Pfam" id="PF01694">
    <property type="entry name" value="Rhomboid"/>
    <property type="match status" value="1"/>
</dbReference>
<evidence type="ECO:0000256" key="7">
    <source>
        <dbReference type="ARBA" id="ARBA00022801"/>
    </source>
</evidence>
<dbReference type="InterPro" id="IPR035952">
    <property type="entry name" value="Rhomboid-like_sf"/>
</dbReference>
<feature type="compositionally biased region" description="Low complexity" evidence="10">
    <location>
        <begin position="317"/>
        <end position="341"/>
    </location>
</feature>
<feature type="transmembrane region" description="Helical" evidence="11">
    <location>
        <begin position="75"/>
        <end position="94"/>
    </location>
</feature>
<feature type="region of interest" description="Disordered" evidence="10">
    <location>
        <begin position="317"/>
        <end position="358"/>
    </location>
</feature>
<sequence length="358" mass="40336">MSEVRRNVPSFSTVTSSFKSYILSLPILTSSVTCVAIFIYILDSLLVNSVIYDAIDLLPKKLFEGQVWRIISYPYPHNSLGHLLFNLLIFLPLSTTIEHTIGTIEYFYILITIFTLLSGAFYLLGSFIFDYKETSVGGLSPWIFGVVVWESRELAGNERDLFGLLRVPAHFYPIVLLLLMEIFFPRAWFASHICSLITGYFYAFGYLSSILPPTRFFSNLESKPPFSRIVNFRGFVKADEISRSGWWLPLSIDPIDDPLESPISENADESGEPGFTFFLIHVGIILITHFFSIFYNLYRFVARSDSLDNSTPLFVVPSSNSSGTTSPSPEMETETTTLATESNYNSNDGGDPLTSNNH</sequence>
<dbReference type="EMBL" id="CAJVPK010002113">
    <property type="protein sequence ID" value="CAG8606535.1"/>
    <property type="molecule type" value="Genomic_DNA"/>
</dbReference>
<feature type="compositionally biased region" description="Polar residues" evidence="10">
    <location>
        <begin position="342"/>
        <end position="358"/>
    </location>
</feature>
<organism evidence="13 14">
    <name type="scientific">Diversispora eburnea</name>
    <dbReference type="NCBI Taxonomy" id="1213867"/>
    <lineage>
        <taxon>Eukaryota</taxon>
        <taxon>Fungi</taxon>
        <taxon>Fungi incertae sedis</taxon>
        <taxon>Mucoromycota</taxon>
        <taxon>Glomeromycotina</taxon>
        <taxon>Glomeromycetes</taxon>
        <taxon>Diversisporales</taxon>
        <taxon>Diversisporaceae</taxon>
        <taxon>Diversispora</taxon>
    </lineage>
</organism>
<evidence type="ECO:0000256" key="5">
    <source>
        <dbReference type="ARBA" id="ARBA00022670"/>
    </source>
</evidence>
<evidence type="ECO:0000256" key="2">
    <source>
        <dbReference type="ARBA" id="ARBA00004141"/>
    </source>
</evidence>
<dbReference type="InterPro" id="IPR022764">
    <property type="entry name" value="Peptidase_S54_rhomboid_dom"/>
</dbReference>
<keyword evidence="14" id="KW-1185">Reference proteome</keyword>
<feature type="transmembrane region" description="Helical" evidence="11">
    <location>
        <begin position="161"/>
        <end position="180"/>
    </location>
</feature>
<keyword evidence="7" id="KW-0378">Hydrolase</keyword>
<evidence type="ECO:0000313" key="13">
    <source>
        <dbReference type="EMBL" id="CAG8606535.1"/>
    </source>
</evidence>
<reference evidence="13" key="1">
    <citation type="submission" date="2021-06" db="EMBL/GenBank/DDBJ databases">
        <authorList>
            <person name="Kallberg Y."/>
            <person name="Tangrot J."/>
            <person name="Rosling A."/>
        </authorList>
    </citation>
    <scope>NUCLEOTIDE SEQUENCE</scope>
    <source>
        <strain evidence="13">AZ414A</strain>
    </source>
</reference>
<proteinExistence type="inferred from homology"/>
<dbReference type="GO" id="GO:0004252">
    <property type="term" value="F:serine-type endopeptidase activity"/>
    <property type="evidence" value="ECO:0007669"/>
    <property type="project" value="InterPro"/>
</dbReference>
<evidence type="ECO:0000256" key="4">
    <source>
        <dbReference type="ARBA" id="ARBA00013039"/>
    </source>
</evidence>
<comment type="catalytic activity">
    <reaction evidence="1">
        <text>Cleaves type-1 transmembrane domains using a catalytic dyad composed of serine and histidine that are contributed by different transmembrane domains.</text>
        <dbReference type="EC" id="3.4.21.105"/>
    </reaction>
</comment>
<evidence type="ECO:0000256" key="8">
    <source>
        <dbReference type="ARBA" id="ARBA00022989"/>
    </source>
</evidence>
<accession>A0A9N9CPM8</accession>
<dbReference type="Proteomes" id="UP000789706">
    <property type="component" value="Unassembled WGS sequence"/>
</dbReference>
<evidence type="ECO:0000256" key="1">
    <source>
        <dbReference type="ARBA" id="ARBA00000156"/>
    </source>
</evidence>
<evidence type="ECO:0000256" key="11">
    <source>
        <dbReference type="SAM" id="Phobius"/>
    </source>
</evidence>
<evidence type="ECO:0000256" key="9">
    <source>
        <dbReference type="ARBA" id="ARBA00023136"/>
    </source>
</evidence>
<dbReference type="Gene3D" id="1.20.1540.10">
    <property type="entry name" value="Rhomboid-like"/>
    <property type="match status" value="1"/>
</dbReference>
<evidence type="ECO:0000256" key="6">
    <source>
        <dbReference type="ARBA" id="ARBA00022692"/>
    </source>
</evidence>
<name>A0A9N9CPM8_9GLOM</name>
<comment type="caution">
    <text evidence="13">The sequence shown here is derived from an EMBL/GenBank/DDBJ whole genome shotgun (WGS) entry which is preliminary data.</text>
</comment>
<dbReference type="GO" id="GO:0016020">
    <property type="term" value="C:membrane"/>
    <property type="evidence" value="ECO:0007669"/>
    <property type="project" value="UniProtKB-SubCell"/>
</dbReference>
<dbReference type="GO" id="GO:0006508">
    <property type="term" value="P:proteolysis"/>
    <property type="evidence" value="ECO:0007669"/>
    <property type="project" value="UniProtKB-KW"/>
</dbReference>
<gene>
    <name evidence="13" type="ORF">DEBURN_LOCUS9774</name>
</gene>
<comment type="similarity">
    <text evidence="3">Belongs to the peptidase S54 family.</text>
</comment>
<comment type="subcellular location">
    <subcellularLocation>
        <location evidence="2">Membrane</location>
        <topology evidence="2">Multi-pass membrane protein</topology>
    </subcellularLocation>
</comment>
<feature type="transmembrane region" description="Helical" evidence="11">
    <location>
        <begin position="275"/>
        <end position="298"/>
    </location>
</feature>
<feature type="transmembrane region" description="Helical" evidence="11">
    <location>
        <begin position="21"/>
        <end position="42"/>
    </location>
</feature>
<dbReference type="OrthoDB" id="10257275at2759"/>
<feature type="transmembrane region" description="Helical" evidence="11">
    <location>
        <begin position="187"/>
        <end position="207"/>
    </location>
</feature>
<keyword evidence="6 11" id="KW-0812">Transmembrane</keyword>
<protein>
    <recommendedName>
        <fullName evidence="4">rhomboid protease</fullName>
        <ecNumber evidence="4">3.4.21.105</ecNumber>
    </recommendedName>
</protein>
<dbReference type="AlphaFoldDB" id="A0A9N9CPM8"/>